<protein>
    <recommendedName>
        <fullName evidence="3">PRC-barrel domain-containing protein</fullName>
    </recommendedName>
</protein>
<dbReference type="EMBL" id="MEZX01000002">
    <property type="protein sequence ID" value="OGD64585.1"/>
    <property type="molecule type" value="Genomic_DNA"/>
</dbReference>
<dbReference type="Proteomes" id="UP000177481">
    <property type="component" value="Unassembled WGS sequence"/>
</dbReference>
<sequence>MVIEATAVLGLDVRSSRGTLLGSVQRLVFDNRHAGLVACVCKRSSIASRKKKYLLYTDILSLDRRAAFVDGETALQEPQKELEEIGHRTGPVLGVNARTESGAPLGRVCDVIFDSSSGIIVRFALRKLFNERLIPRQFLVAITPENVVFKDSVNTPTFDQVAVLENVSAA</sequence>
<proteinExistence type="predicted"/>
<dbReference type="AlphaFoldDB" id="A0A1F5EB28"/>
<accession>A0A1F5EB28</accession>
<dbReference type="InterPro" id="IPR011033">
    <property type="entry name" value="PRC_barrel-like_sf"/>
</dbReference>
<evidence type="ECO:0000313" key="1">
    <source>
        <dbReference type="EMBL" id="OGD64585.1"/>
    </source>
</evidence>
<dbReference type="STRING" id="1797471.A3A71_00825"/>
<evidence type="ECO:0000313" key="2">
    <source>
        <dbReference type="Proteomes" id="UP000177481"/>
    </source>
</evidence>
<dbReference type="SUPFAM" id="SSF50346">
    <property type="entry name" value="PRC-barrel domain"/>
    <property type="match status" value="1"/>
</dbReference>
<gene>
    <name evidence="1" type="ORF">A3A71_00825</name>
</gene>
<reference evidence="1 2" key="1">
    <citation type="journal article" date="2016" name="Nat. Commun.">
        <title>Thousands of microbial genomes shed light on interconnected biogeochemical processes in an aquifer system.</title>
        <authorList>
            <person name="Anantharaman K."/>
            <person name="Brown C.T."/>
            <person name="Hug L.A."/>
            <person name="Sharon I."/>
            <person name="Castelle C.J."/>
            <person name="Probst A.J."/>
            <person name="Thomas B.C."/>
            <person name="Singh A."/>
            <person name="Wilkins M.J."/>
            <person name="Karaoz U."/>
            <person name="Brodie E.L."/>
            <person name="Williams K.H."/>
            <person name="Hubbard S.S."/>
            <person name="Banfield J.F."/>
        </authorList>
    </citation>
    <scope>NUCLEOTIDE SEQUENCE [LARGE SCALE GENOMIC DNA]</scope>
</reference>
<name>A0A1F5EB28_9BACT</name>
<comment type="caution">
    <text evidence="1">The sequence shown here is derived from an EMBL/GenBank/DDBJ whole genome shotgun (WGS) entry which is preliminary data.</text>
</comment>
<organism evidence="1 2">
    <name type="scientific">Candidatus Berkelbacteria bacterium RIFCSPLOWO2_01_FULL_50_28</name>
    <dbReference type="NCBI Taxonomy" id="1797471"/>
    <lineage>
        <taxon>Bacteria</taxon>
        <taxon>Candidatus Berkelbacteria</taxon>
    </lineage>
</organism>
<evidence type="ECO:0008006" key="3">
    <source>
        <dbReference type="Google" id="ProtNLM"/>
    </source>
</evidence>